<evidence type="ECO:0000256" key="7">
    <source>
        <dbReference type="ARBA" id="ARBA00022912"/>
    </source>
</evidence>
<evidence type="ECO:0000256" key="8">
    <source>
        <dbReference type="ARBA" id="ARBA00023211"/>
    </source>
</evidence>
<feature type="compositionally biased region" description="Polar residues" evidence="10">
    <location>
        <begin position="121"/>
        <end position="138"/>
    </location>
</feature>
<evidence type="ECO:0000256" key="10">
    <source>
        <dbReference type="SAM" id="MobiDB-lite"/>
    </source>
</evidence>
<sequence length="138" mass="14646">MTCILVCFPGAPRPHEEAIRKEQELDAVLGRRVAGEQAPGARRQGWSASRGTPITPASFSELCSSAQEPPSLNTVFRTLASEDIHDLPPGGGVYCKAAVIAEAYSQLCQASGERREKGQNRAGQPTGTHSSSALDLKT</sequence>
<feature type="region of interest" description="Disordered" evidence="10">
    <location>
        <begin position="34"/>
        <end position="53"/>
    </location>
</feature>
<dbReference type="GeneTree" id="ENSGT00940000162694"/>
<evidence type="ECO:0000313" key="13">
    <source>
        <dbReference type="Proteomes" id="UP000002281"/>
    </source>
</evidence>
<dbReference type="Pfam" id="PF07830">
    <property type="entry name" value="PP2C_C"/>
    <property type="match status" value="2"/>
</dbReference>
<dbReference type="InterPro" id="IPR036580">
    <property type="entry name" value="PP2C_C_sf"/>
</dbReference>
<dbReference type="Gene3D" id="1.10.10.430">
    <property type="entry name" value="Phosphatase 2C, C-terminal domain suprefamily"/>
    <property type="match status" value="1"/>
</dbReference>
<dbReference type="GO" id="GO:0004722">
    <property type="term" value="F:protein serine/threonine phosphatase activity"/>
    <property type="evidence" value="ECO:0007669"/>
    <property type="project" value="UniProtKB-EC"/>
</dbReference>
<comment type="cofactor">
    <cofactor evidence="1">
        <name>Mn(2+)</name>
        <dbReference type="ChEBI" id="CHEBI:29035"/>
    </cofactor>
</comment>
<proteinExistence type="inferred from homology"/>
<feature type="domain" description="Protein serine/threonine phosphatase 2C C-terminal" evidence="11">
    <location>
        <begin position="61"/>
        <end position="104"/>
    </location>
</feature>
<evidence type="ECO:0000256" key="5">
    <source>
        <dbReference type="ARBA" id="ARBA00022801"/>
    </source>
</evidence>
<comment type="catalytic activity">
    <reaction evidence="9">
        <text>O-phospho-L-threonyl-[protein] + H2O = L-threonyl-[protein] + phosphate</text>
        <dbReference type="Rhea" id="RHEA:47004"/>
        <dbReference type="Rhea" id="RHEA-COMP:11060"/>
        <dbReference type="Rhea" id="RHEA-COMP:11605"/>
        <dbReference type="ChEBI" id="CHEBI:15377"/>
        <dbReference type="ChEBI" id="CHEBI:30013"/>
        <dbReference type="ChEBI" id="CHEBI:43474"/>
        <dbReference type="ChEBI" id="CHEBI:61977"/>
        <dbReference type="EC" id="3.1.3.16"/>
    </reaction>
</comment>
<keyword evidence="6" id="KW-0460">Magnesium</keyword>
<keyword evidence="8" id="KW-0464">Manganese</keyword>
<evidence type="ECO:0000313" key="12">
    <source>
        <dbReference type="Ensembl" id="ENSECAP00000057641.1"/>
    </source>
</evidence>
<dbReference type="Proteomes" id="UP000002281">
    <property type="component" value="Chromosome 10"/>
</dbReference>
<dbReference type="SUPFAM" id="SSF81601">
    <property type="entry name" value="Protein serine/threonine phosphatase 2C, C-terminal domain"/>
    <property type="match status" value="1"/>
</dbReference>
<evidence type="ECO:0000259" key="11">
    <source>
        <dbReference type="Pfam" id="PF07830"/>
    </source>
</evidence>
<evidence type="ECO:0000256" key="4">
    <source>
        <dbReference type="ARBA" id="ARBA00022723"/>
    </source>
</evidence>
<reference evidence="12 13" key="1">
    <citation type="journal article" date="2009" name="Science">
        <title>Genome sequence, comparative analysis, and population genetics of the domestic horse.</title>
        <authorList>
            <consortium name="Broad Institute Genome Sequencing Platform"/>
            <consortium name="Broad Institute Whole Genome Assembly Team"/>
            <person name="Wade C.M."/>
            <person name="Giulotto E."/>
            <person name="Sigurdsson S."/>
            <person name="Zoli M."/>
            <person name="Gnerre S."/>
            <person name="Imsland F."/>
            <person name="Lear T.L."/>
            <person name="Adelson D.L."/>
            <person name="Bailey E."/>
            <person name="Bellone R.R."/>
            <person name="Bloecker H."/>
            <person name="Distl O."/>
            <person name="Edgar R.C."/>
            <person name="Garber M."/>
            <person name="Leeb T."/>
            <person name="Mauceli E."/>
            <person name="MacLeod J.N."/>
            <person name="Penedo M.C.T."/>
            <person name="Raison J.M."/>
            <person name="Sharpe T."/>
            <person name="Vogel J."/>
            <person name="Andersson L."/>
            <person name="Antczak D.F."/>
            <person name="Biagi T."/>
            <person name="Binns M.M."/>
            <person name="Chowdhary B.P."/>
            <person name="Coleman S.J."/>
            <person name="Della Valle G."/>
            <person name="Fryc S."/>
            <person name="Guerin G."/>
            <person name="Hasegawa T."/>
            <person name="Hill E.W."/>
            <person name="Jurka J."/>
            <person name="Kiialainen A."/>
            <person name="Lindgren G."/>
            <person name="Liu J."/>
            <person name="Magnani E."/>
            <person name="Mickelson J.R."/>
            <person name="Murray J."/>
            <person name="Nergadze S.G."/>
            <person name="Onofrio R."/>
            <person name="Pedroni S."/>
            <person name="Piras M.F."/>
            <person name="Raudsepp T."/>
            <person name="Rocchi M."/>
            <person name="Roeed K.H."/>
            <person name="Ryder O.A."/>
            <person name="Searle S."/>
            <person name="Skow L."/>
            <person name="Swinburne J.E."/>
            <person name="Syvaenen A.C."/>
            <person name="Tozaki T."/>
            <person name="Valberg S.J."/>
            <person name="Vaudin M."/>
            <person name="White J.R."/>
            <person name="Zody M.C."/>
            <person name="Lander E.S."/>
            <person name="Lindblad-Toh K."/>
        </authorList>
    </citation>
    <scope>NUCLEOTIDE SEQUENCE [LARGE SCALE GENOMIC DNA]</scope>
    <source>
        <strain evidence="12 13">Thoroughbred</strain>
    </source>
</reference>
<evidence type="ECO:0000256" key="9">
    <source>
        <dbReference type="ARBA" id="ARBA00048336"/>
    </source>
</evidence>
<feature type="region of interest" description="Disordered" evidence="10">
    <location>
        <begin position="110"/>
        <end position="138"/>
    </location>
</feature>
<dbReference type="GO" id="GO:0000287">
    <property type="term" value="F:magnesium ion binding"/>
    <property type="evidence" value="ECO:0007669"/>
    <property type="project" value="InterPro"/>
</dbReference>
<organism evidence="12 13">
    <name type="scientific">Equus caballus</name>
    <name type="common">Horse</name>
    <dbReference type="NCBI Taxonomy" id="9796"/>
    <lineage>
        <taxon>Eukaryota</taxon>
        <taxon>Metazoa</taxon>
        <taxon>Chordata</taxon>
        <taxon>Craniata</taxon>
        <taxon>Vertebrata</taxon>
        <taxon>Euteleostomi</taxon>
        <taxon>Mammalia</taxon>
        <taxon>Eutheria</taxon>
        <taxon>Laurasiatheria</taxon>
        <taxon>Perissodactyla</taxon>
        <taxon>Equidae</taxon>
        <taxon>Equus</taxon>
    </lineage>
</organism>
<keyword evidence="7" id="KW-0904">Protein phosphatase</keyword>
<feature type="domain" description="Protein serine/threonine phosphatase 2C C-terminal" evidence="11">
    <location>
        <begin position="2"/>
        <end position="34"/>
    </location>
</feature>
<evidence type="ECO:0000256" key="2">
    <source>
        <dbReference type="ARBA" id="ARBA00006702"/>
    </source>
</evidence>
<dbReference type="Ensembl" id="ENSECAT00000088696.1">
    <property type="protein sequence ID" value="ENSECAP00000057641.1"/>
    <property type="gene ID" value="ENSECAG00000005419.4"/>
</dbReference>
<evidence type="ECO:0000256" key="3">
    <source>
        <dbReference type="ARBA" id="ARBA00013081"/>
    </source>
</evidence>
<keyword evidence="5" id="KW-0378">Hydrolase</keyword>
<evidence type="ECO:0000256" key="6">
    <source>
        <dbReference type="ARBA" id="ARBA00022842"/>
    </source>
</evidence>
<evidence type="ECO:0000256" key="1">
    <source>
        <dbReference type="ARBA" id="ARBA00001936"/>
    </source>
</evidence>
<keyword evidence="13" id="KW-1185">Reference proteome</keyword>
<dbReference type="GO" id="GO:0030145">
    <property type="term" value="F:manganese ion binding"/>
    <property type="evidence" value="ECO:0007669"/>
    <property type="project" value="InterPro"/>
</dbReference>
<reference evidence="12" key="2">
    <citation type="submission" date="2025-08" db="UniProtKB">
        <authorList>
            <consortium name="Ensembl"/>
        </authorList>
    </citation>
    <scope>IDENTIFICATION</scope>
    <source>
        <strain evidence="12">Thoroughbred</strain>
    </source>
</reference>
<dbReference type="AlphaFoldDB" id="A0A9L0R7B7"/>
<gene>
    <name evidence="12" type="primary">PPM1N</name>
</gene>
<name>A0A9L0R7B7_HORSE</name>
<dbReference type="EC" id="3.1.3.16" evidence="3"/>
<keyword evidence="4" id="KW-0479">Metal-binding</keyword>
<protein>
    <recommendedName>
        <fullName evidence="3">protein-serine/threonine phosphatase</fullName>
        <ecNumber evidence="3">3.1.3.16</ecNumber>
    </recommendedName>
</protein>
<comment type="similarity">
    <text evidence="2">Belongs to the PP2C family.</text>
</comment>
<accession>A0A9L0R7B7</accession>
<dbReference type="InterPro" id="IPR012911">
    <property type="entry name" value="PP2C_C"/>
</dbReference>
<reference evidence="12" key="3">
    <citation type="submission" date="2025-09" db="UniProtKB">
        <authorList>
            <consortium name="Ensembl"/>
        </authorList>
    </citation>
    <scope>IDENTIFICATION</scope>
    <source>
        <strain evidence="12">Thoroughbred</strain>
    </source>
</reference>